<dbReference type="EMBL" id="JAVDUI010000001">
    <property type="protein sequence ID" value="MDR6891861.1"/>
    <property type="molecule type" value="Genomic_DNA"/>
</dbReference>
<keyword evidence="1" id="KW-0813">Transport</keyword>
<dbReference type="Proteomes" id="UP001247307">
    <property type="component" value="Unassembled WGS sequence"/>
</dbReference>
<dbReference type="InterPro" id="IPR003593">
    <property type="entry name" value="AAA+_ATPase"/>
</dbReference>
<dbReference type="InterPro" id="IPR017871">
    <property type="entry name" value="ABC_transporter-like_CS"/>
</dbReference>
<dbReference type="InterPro" id="IPR003439">
    <property type="entry name" value="ABC_transporter-like_ATP-bd"/>
</dbReference>
<name>A0AAE4C509_9MICC</name>
<dbReference type="SUPFAM" id="SSF52540">
    <property type="entry name" value="P-loop containing nucleoside triphosphate hydrolases"/>
    <property type="match status" value="1"/>
</dbReference>
<sequence>MISMQNVVVSYGSTTVLPEFSLDVKEGEFFTLLGPSGCGKTTALRALAGLTPVTSGKILVGGKDVTRLPSDKRQLGMVFQNYALFPSMSVRDNIGFGLKVAKRPQKEIERAVREAAESVDITEEQLGRGISELSGGQQQRVAIARALVTRPKILLMDEPLSNLDAKLRKRMREQLKLLQREFGVTSIYVTHDQDEALSMSDRIAVLDKGRIAQVGTPEDVYSRSRTEGVCQFIGDVNRLPGEFLKGATTLPRDGARHYVRFEDVAVQARGGETPPGSIVVPGTVAYSGFNGPYRAYMIECAGHKIRASVYGTDRDHEHTGSAVDIVIRPERVMSYTEDGVRC</sequence>
<dbReference type="PANTHER" id="PTHR42781:SF4">
    <property type="entry name" value="SPERMIDINE_PUTRESCINE IMPORT ATP-BINDING PROTEIN POTA"/>
    <property type="match status" value="1"/>
</dbReference>
<accession>A0AAE4C509</accession>
<dbReference type="Pfam" id="PF00005">
    <property type="entry name" value="ABC_tran"/>
    <property type="match status" value="1"/>
</dbReference>
<protein>
    <submittedName>
        <fullName evidence="5">Iron(III) transport system ATP-binding protein</fullName>
    </submittedName>
</protein>
<evidence type="ECO:0000256" key="3">
    <source>
        <dbReference type="ARBA" id="ARBA00022840"/>
    </source>
</evidence>
<keyword evidence="6" id="KW-1185">Reference proteome</keyword>
<dbReference type="InterPro" id="IPR027417">
    <property type="entry name" value="P-loop_NTPase"/>
</dbReference>
<dbReference type="RefSeq" id="WP_309850131.1">
    <property type="nucleotide sequence ID" value="NZ_BAAAIU010000044.1"/>
</dbReference>
<dbReference type="FunFam" id="3.40.50.300:FF:000042">
    <property type="entry name" value="Maltose/maltodextrin ABC transporter, ATP-binding protein"/>
    <property type="match status" value="1"/>
</dbReference>
<feature type="domain" description="ABC transporter" evidence="4">
    <location>
        <begin position="2"/>
        <end position="233"/>
    </location>
</feature>
<dbReference type="PANTHER" id="PTHR42781">
    <property type="entry name" value="SPERMIDINE/PUTRESCINE IMPORT ATP-BINDING PROTEIN POTA"/>
    <property type="match status" value="1"/>
</dbReference>
<dbReference type="SUPFAM" id="SSF50331">
    <property type="entry name" value="MOP-like"/>
    <property type="match status" value="1"/>
</dbReference>
<reference evidence="5" key="1">
    <citation type="submission" date="2023-07" db="EMBL/GenBank/DDBJ databases">
        <title>Sequencing the genomes of 1000 actinobacteria strains.</title>
        <authorList>
            <person name="Klenk H.-P."/>
        </authorList>
    </citation>
    <scope>NUCLEOTIDE SEQUENCE</scope>
    <source>
        <strain evidence="5">DSM 13988</strain>
    </source>
</reference>
<evidence type="ECO:0000313" key="6">
    <source>
        <dbReference type="Proteomes" id="UP001247307"/>
    </source>
</evidence>
<dbReference type="GO" id="GO:0043190">
    <property type="term" value="C:ATP-binding cassette (ABC) transporter complex"/>
    <property type="evidence" value="ECO:0007669"/>
    <property type="project" value="UniProtKB-ARBA"/>
</dbReference>
<keyword evidence="3 5" id="KW-0067">ATP-binding</keyword>
<dbReference type="InterPro" id="IPR008995">
    <property type="entry name" value="Mo/tungstate-bd_C_term_dom"/>
</dbReference>
<gene>
    <name evidence="5" type="ORF">J2S35_000801</name>
</gene>
<comment type="caution">
    <text evidence="5">The sequence shown here is derived from an EMBL/GenBank/DDBJ whole genome shotgun (WGS) entry which is preliminary data.</text>
</comment>
<evidence type="ECO:0000256" key="2">
    <source>
        <dbReference type="ARBA" id="ARBA00022741"/>
    </source>
</evidence>
<dbReference type="SMART" id="SM00382">
    <property type="entry name" value="AAA"/>
    <property type="match status" value="1"/>
</dbReference>
<dbReference type="GO" id="GO:0005524">
    <property type="term" value="F:ATP binding"/>
    <property type="evidence" value="ECO:0007669"/>
    <property type="project" value="UniProtKB-KW"/>
</dbReference>
<dbReference type="Gene3D" id="3.40.50.300">
    <property type="entry name" value="P-loop containing nucleotide triphosphate hydrolases"/>
    <property type="match status" value="1"/>
</dbReference>
<proteinExistence type="predicted"/>
<keyword evidence="2" id="KW-0547">Nucleotide-binding</keyword>
<dbReference type="GO" id="GO:0140359">
    <property type="term" value="F:ABC-type transporter activity"/>
    <property type="evidence" value="ECO:0007669"/>
    <property type="project" value="UniProtKB-ARBA"/>
</dbReference>
<evidence type="ECO:0000313" key="5">
    <source>
        <dbReference type="EMBL" id="MDR6891861.1"/>
    </source>
</evidence>
<organism evidence="5 6">
    <name type="scientific">Falsarthrobacter nasiphocae</name>
    <dbReference type="NCBI Taxonomy" id="189863"/>
    <lineage>
        <taxon>Bacteria</taxon>
        <taxon>Bacillati</taxon>
        <taxon>Actinomycetota</taxon>
        <taxon>Actinomycetes</taxon>
        <taxon>Micrococcales</taxon>
        <taxon>Micrococcaceae</taxon>
        <taxon>Falsarthrobacter</taxon>
    </lineage>
</organism>
<evidence type="ECO:0000256" key="1">
    <source>
        <dbReference type="ARBA" id="ARBA00022448"/>
    </source>
</evidence>
<dbReference type="GO" id="GO:0016887">
    <property type="term" value="F:ATP hydrolysis activity"/>
    <property type="evidence" value="ECO:0007669"/>
    <property type="project" value="InterPro"/>
</dbReference>
<dbReference type="AlphaFoldDB" id="A0AAE4C509"/>
<evidence type="ECO:0000259" key="4">
    <source>
        <dbReference type="PROSITE" id="PS50893"/>
    </source>
</evidence>
<dbReference type="PROSITE" id="PS00211">
    <property type="entry name" value="ABC_TRANSPORTER_1"/>
    <property type="match status" value="1"/>
</dbReference>
<dbReference type="InterPro" id="IPR050093">
    <property type="entry name" value="ABC_SmlMolc_Importer"/>
</dbReference>
<dbReference type="PROSITE" id="PS50893">
    <property type="entry name" value="ABC_TRANSPORTER_2"/>
    <property type="match status" value="1"/>
</dbReference>